<name>A0A182BF93_LUPAN</name>
<dbReference type="EMBL" id="KU678217">
    <property type="protein sequence ID" value="AMK47961.1"/>
    <property type="molecule type" value="Genomic_DNA"/>
</dbReference>
<accession>A0A182BF93</accession>
<organism evidence="1">
    <name type="scientific">Lupinus angustifolius</name>
    <name type="common">Narrow-leaved blue lupine</name>
    <dbReference type="NCBI Taxonomy" id="3871"/>
    <lineage>
        <taxon>Eukaryota</taxon>
        <taxon>Viridiplantae</taxon>
        <taxon>Streptophyta</taxon>
        <taxon>Embryophyta</taxon>
        <taxon>Tracheophyta</taxon>
        <taxon>Spermatophyta</taxon>
        <taxon>Magnoliopsida</taxon>
        <taxon>eudicotyledons</taxon>
        <taxon>Gunneridae</taxon>
        <taxon>Pentapetalae</taxon>
        <taxon>rosids</taxon>
        <taxon>fabids</taxon>
        <taxon>Fabales</taxon>
        <taxon>Fabaceae</taxon>
        <taxon>Papilionoideae</taxon>
        <taxon>50 kb inversion clade</taxon>
        <taxon>genistoids sensu lato</taxon>
        <taxon>core genistoids</taxon>
        <taxon>Genisteae</taxon>
        <taxon>Lupinus</taxon>
    </lineage>
</organism>
<protein>
    <submittedName>
        <fullName evidence="1">Uncharacterized protein</fullName>
    </submittedName>
</protein>
<evidence type="ECO:0000313" key="1">
    <source>
        <dbReference type="EMBL" id="AMK47961.1"/>
    </source>
</evidence>
<sequence length="67" mass="7881">MSQPPNLKLELFHEHKLIETHLEVKIWSVLLIANAKEVVVVIAPEQRWSRPMEVGGRVRNKDETKRR</sequence>
<proteinExistence type="predicted"/>
<reference evidence="1" key="1">
    <citation type="journal article" date="2016" name="Chromosome Res.">
        <title>Integration of Lupinus angustifolius L. (narrow-leafed lupin) genome maps and comparative mapping within legumes.</title>
        <authorList>
            <person name="Wyrwa K."/>
            <person name="Ksiazkiewicz M."/>
            <person name="Szczepaniak A."/>
            <person name="Susek K."/>
            <person name="Podkowinski J."/>
            <person name="Naganowska B."/>
        </authorList>
    </citation>
    <scope>NUCLEOTIDE SEQUENCE</scope>
</reference>
<dbReference type="AlphaFoldDB" id="A0A182BF93"/>